<dbReference type="Gene3D" id="3.10.450.50">
    <property type="match status" value="1"/>
</dbReference>
<comment type="caution">
    <text evidence="2">The sequence shown here is derived from an EMBL/GenBank/DDBJ whole genome shotgun (WGS) entry which is preliminary data.</text>
</comment>
<evidence type="ECO:0000313" key="2">
    <source>
        <dbReference type="EMBL" id="MBP1893429.1"/>
    </source>
</evidence>
<dbReference type="SUPFAM" id="SSF54427">
    <property type="entry name" value="NTF2-like"/>
    <property type="match status" value="1"/>
</dbReference>
<protein>
    <submittedName>
        <fullName evidence="2">Uncharacterized protein (TIGR02246 family)</fullName>
    </submittedName>
</protein>
<evidence type="ECO:0000259" key="1">
    <source>
        <dbReference type="Pfam" id="PF14534"/>
    </source>
</evidence>
<organism evidence="2 3">
    <name type="scientific">Paenibacillus lactis</name>
    <dbReference type="NCBI Taxonomy" id="228574"/>
    <lineage>
        <taxon>Bacteria</taxon>
        <taxon>Bacillati</taxon>
        <taxon>Bacillota</taxon>
        <taxon>Bacilli</taxon>
        <taxon>Bacillales</taxon>
        <taxon>Paenibacillaceae</taxon>
        <taxon>Paenibacillus</taxon>
    </lineage>
</organism>
<proteinExistence type="predicted"/>
<name>A0ABS4FAZ7_9BACL</name>
<dbReference type="Pfam" id="PF14534">
    <property type="entry name" value="DUF4440"/>
    <property type="match status" value="1"/>
</dbReference>
<accession>A0ABS4FAZ7</accession>
<dbReference type="RefSeq" id="WP_007127842.1">
    <property type="nucleotide sequence ID" value="NZ_CP139098.1"/>
</dbReference>
<gene>
    <name evidence="2" type="ORF">J2Z18_002531</name>
</gene>
<dbReference type="NCBIfam" id="TIGR02246">
    <property type="entry name" value="SgcJ/EcaC family oxidoreductase"/>
    <property type="match status" value="1"/>
</dbReference>
<dbReference type="Proteomes" id="UP000706926">
    <property type="component" value="Unassembled WGS sequence"/>
</dbReference>
<dbReference type="InterPro" id="IPR027843">
    <property type="entry name" value="DUF4440"/>
</dbReference>
<feature type="domain" description="DUF4440" evidence="1">
    <location>
        <begin position="10"/>
        <end position="125"/>
    </location>
</feature>
<sequence>MAKQEELKAISDLFASLSEAWNKGDGAAYGNCFTEDADYVTFAGQHLKGRQQIADVHQMLFNGPLKGSVLVSRSYTDLQPRFITPDVAIVHAIGEVQLAEPDQDPNDRGSLNSNVIIKQNGEWKITAFHNCRIQEMQQGKPAFMQG</sequence>
<evidence type="ECO:0000313" key="3">
    <source>
        <dbReference type="Proteomes" id="UP000706926"/>
    </source>
</evidence>
<dbReference type="EMBL" id="JAGGKI010000005">
    <property type="protein sequence ID" value="MBP1893429.1"/>
    <property type="molecule type" value="Genomic_DNA"/>
</dbReference>
<reference evidence="2 3" key="1">
    <citation type="submission" date="2021-03" db="EMBL/GenBank/DDBJ databases">
        <title>Genomic Encyclopedia of Type Strains, Phase IV (KMG-IV): sequencing the most valuable type-strain genomes for metagenomic binning, comparative biology and taxonomic classification.</title>
        <authorList>
            <person name="Goeker M."/>
        </authorList>
    </citation>
    <scope>NUCLEOTIDE SEQUENCE [LARGE SCALE GENOMIC DNA]</scope>
    <source>
        <strain evidence="2 3">DSM 15596</strain>
    </source>
</reference>
<dbReference type="GeneID" id="95404523"/>
<dbReference type="InterPro" id="IPR011944">
    <property type="entry name" value="Steroid_delta5-4_isomerase"/>
</dbReference>
<keyword evidence="3" id="KW-1185">Reference proteome</keyword>
<dbReference type="InterPro" id="IPR032710">
    <property type="entry name" value="NTF2-like_dom_sf"/>
</dbReference>